<dbReference type="InParanoid" id="B3S7Q8"/>
<gene>
    <name evidence="3" type="ORF">TRIADDRAFT_60257</name>
</gene>
<dbReference type="SMART" id="SM00671">
    <property type="entry name" value="SEL1"/>
    <property type="match status" value="5"/>
</dbReference>
<evidence type="ECO:0000313" key="3">
    <source>
        <dbReference type="EMBL" id="EDV21238.1"/>
    </source>
</evidence>
<organism evidence="3 4">
    <name type="scientific">Trichoplax adhaerens</name>
    <name type="common">Trichoplax reptans</name>
    <dbReference type="NCBI Taxonomy" id="10228"/>
    <lineage>
        <taxon>Eukaryota</taxon>
        <taxon>Metazoa</taxon>
        <taxon>Placozoa</taxon>
        <taxon>Uniplacotomia</taxon>
        <taxon>Trichoplacea</taxon>
        <taxon>Trichoplacidae</taxon>
        <taxon>Trichoplax</taxon>
    </lineage>
</organism>
<feature type="compositionally biased region" description="Polar residues" evidence="2">
    <location>
        <begin position="627"/>
        <end position="647"/>
    </location>
</feature>
<evidence type="ECO:0000256" key="1">
    <source>
        <dbReference type="SAM" id="Coils"/>
    </source>
</evidence>
<dbReference type="InterPro" id="IPR011990">
    <property type="entry name" value="TPR-like_helical_dom_sf"/>
</dbReference>
<dbReference type="RefSeq" id="XP_002116205.1">
    <property type="nucleotide sequence ID" value="XM_002116169.1"/>
</dbReference>
<dbReference type="AlphaFoldDB" id="B3S7Q8"/>
<dbReference type="GeneID" id="6757418"/>
<dbReference type="PhylomeDB" id="B3S7Q8"/>
<dbReference type="EMBL" id="DS985254">
    <property type="protein sequence ID" value="EDV21238.1"/>
    <property type="molecule type" value="Genomic_DNA"/>
</dbReference>
<dbReference type="InterPro" id="IPR006597">
    <property type="entry name" value="Sel1-like"/>
</dbReference>
<dbReference type="Pfam" id="PF08238">
    <property type="entry name" value="Sel1"/>
    <property type="match status" value="6"/>
</dbReference>
<proteinExistence type="predicted"/>
<dbReference type="Gene3D" id="1.25.40.10">
    <property type="entry name" value="Tetratricopeptide repeat domain"/>
    <property type="match status" value="2"/>
</dbReference>
<protein>
    <recommendedName>
        <fullName evidence="5">Sel1 repeat family protein</fullName>
    </recommendedName>
</protein>
<dbReference type="PANTHER" id="PTHR43628">
    <property type="entry name" value="ACTIVATOR OF C KINASE PROTEIN 1-RELATED"/>
    <property type="match status" value="1"/>
</dbReference>
<dbReference type="Proteomes" id="UP000009022">
    <property type="component" value="Unassembled WGS sequence"/>
</dbReference>
<dbReference type="InterPro" id="IPR052945">
    <property type="entry name" value="Mitotic_Regulator"/>
</dbReference>
<accession>B3S7Q8</accession>
<evidence type="ECO:0008006" key="5">
    <source>
        <dbReference type="Google" id="ProtNLM"/>
    </source>
</evidence>
<dbReference type="PANTHER" id="PTHR43628:SF1">
    <property type="entry name" value="CHITIN SYNTHASE REGULATORY FACTOR 2-RELATED"/>
    <property type="match status" value="1"/>
</dbReference>
<reference evidence="3 4" key="1">
    <citation type="journal article" date="2008" name="Nature">
        <title>The Trichoplax genome and the nature of placozoans.</title>
        <authorList>
            <person name="Srivastava M."/>
            <person name="Begovic E."/>
            <person name="Chapman J."/>
            <person name="Putnam N.H."/>
            <person name="Hellsten U."/>
            <person name="Kawashima T."/>
            <person name="Kuo A."/>
            <person name="Mitros T."/>
            <person name="Salamov A."/>
            <person name="Carpenter M.L."/>
            <person name="Signorovitch A.Y."/>
            <person name="Moreno M.A."/>
            <person name="Kamm K."/>
            <person name="Grimwood J."/>
            <person name="Schmutz J."/>
            <person name="Shapiro H."/>
            <person name="Grigoriev I.V."/>
            <person name="Buss L.W."/>
            <person name="Schierwater B."/>
            <person name="Dellaporta S.L."/>
            <person name="Rokhsar D.S."/>
        </authorList>
    </citation>
    <scope>NUCLEOTIDE SEQUENCE [LARGE SCALE GENOMIC DNA]</scope>
    <source>
        <strain evidence="3 4">Grell-BS-1999</strain>
    </source>
</reference>
<dbReference type="CTD" id="6757418"/>
<feature type="coiled-coil region" evidence="1">
    <location>
        <begin position="141"/>
        <end position="168"/>
    </location>
</feature>
<sequence length="687" mass="79509">MEEIAPMLEKFIQDDYINQAILDAKEDCLHHCQSENNAHAYYQLGQFYYQDWSDNQLSDLSKALNYFEKASQGNHPIAMYMLYVLLGNHEEEVQKLYGHLSEQDLMLKRGKLCLKAASQGRRSCNAHKEITHTIIHSISWRETYLKILEEYKQTIEIEEKNLQSENLGQLYNMVAYLLWMTNEERDLQIFTQAINYFKKSSWQYQYAAGYYNLADWALSAYANIIDDDFDEDITECMKLAGELGHPLALYHLANESINPDSDSNQRNMRMSDYLTRSSTSLGYAETLVCLGCLHLHGINDGQSDFKLAKRYFRQACLAPSYEESHWIGSHWAYHQLAYIFEKGLDDTKQYSLAGSLYAQAGLLKNYHSFCKLAKLIEKKRLENANIALAIRLYQTAATYDEDTAGYANYRLGKIYLNDAEHVDANKSKRCFRLAYKFYKSEIELCANAGHYYRLGLMHHFGYGIGLDQTKASKLYQKCIYEARLSHNISIRHYRQKAINKLNILFDDENYSQQLAHQAPTTMQSMMEKVSRFDDPSWQEMLGLDQAAVLEENHALKKRMSQIEETLELMKKRLTLNISDQQQLPIHEQTITEEQFSSPQSDQNENNSQQVEDDVYIDGVKLRKKKASPSTPVKTNNIQPSRGSPNLANENQQLKQANNRLTLEVSELKEQVKRLSVIINKASKETDL</sequence>
<keyword evidence="4" id="KW-1185">Reference proteome</keyword>
<feature type="compositionally biased region" description="Polar residues" evidence="2">
    <location>
        <begin position="592"/>
        <end position="609"/>
    </location>
</feature>
<name>B3S7Q8_TRIAD</name>
<dbReference type="KEGG" id="tad:TRIADDRAFT_60257"/>
<dbReference type="HOGENOM" id="CLU_024354_0_0_1"/>
<dbReference type="OrthoDB" id="2384430at2759"/>
<evidence type="ECO:0000256" key="2">
    <source>
        <dbReference type="SAM" id="MobiDB-lite"/>
    </source>
</evidence>
<evidence type="ECO:0000313" key="4">
    <source>
        <dbReference type="Proteomes" id="UP000009022"/>
    </source>
</evidence>
<feature type="region of interest" description="Disordered" evidence="2">
    <location>
        <begin position="592"/>
        <end position="647"/>
    </location>
</feature>
<keyword evidence="1" id="KW-0175">Coiled coil</keyword>
<dbReference type="SUPFAM" id="SSF81901">
    <property type="entry name" value="HCP-like"/>
    <property type="match status" value="3"/>
</dbReference>